<name>A0A922SBP7_SPOEX</name>
<accession>A0A922SBP7</accession>
<evidence type="ECO:0000256" key="1">
    <source>
        <dbReference type="SAM" id="MobiDB-lite"/>
    </source>
</evidence>
<sequence>MPRTTRSAQRSARSSDDDDTVVESRTHAGAAHTHVACDGDAPETRAQEAPLKNPTTCSTEAAAEHPLTPH</sequence>
<dbReference type="Proteomes" id="UP000814243">
    <property type="component" value="Unassembled WGS sequence"/>
</dbReference>
<feature type="compositionally biased region" description="Low complexity" evidence="1">
    <location>
        <begin position="1"/>
        <end position="12"/>
    </location>
</feature>
<reference evidence="2" key="1">
    <citation type="journal article" date="2021" name="G3 (Bethesda)">
        <title>Genome and transcriptome analysis of the beet armyworm Spodoptera exigua reveals targets for pest control. .</title>
        <authorList>
            <person name="Simon S."/>
            <person name="Breeschoten T."/>
            <person name="Jansen H.J."/>
            <person name="Dirks R.P."/>
            <person name="Schranz M.E."/>
            <person name="Ros V.I.D."/>
        </authorList>
    </citation>
    <scope>NUCLEOTIDE SEQUENCE</scope>
    <source>
        <strain evidence="2">TB_SE_WUR_2020</strain>
    </source>
</reference>
<dbReference type="EMBL" id="JACEFF010000769">
    <property type="protein sequence ID" value="KAH9631263.1"/>
    <property type="molecule type" value="Genomic_DNA"/>
</dbReference>
<comment type="caution">
    <text evidence="2">The sequence shown here is derived from an EMBL/GenBank/DDBJ whole genome shotgun (WGS) entry which is preliminary data.</text>
</comment>
<organism evidence="2 3">
    <name type="scientific">Spodoptera exigua</name>
    <name type="common">Beet armyworm</name>
    <name type="synonym">Noctua fulgens</name>
    <dbReference type="NCBI Taxonomy" id="7107"/>
    <lineage>
        <taxon>Eukaryota</taxon>
        <taxon>Metazoa</taxon>
        <taxon>Ecdysozoa</taxon>
        <taxon>Arthropoda</taxon>
        <taxon>Hexapoda</taxon>
        <taxon>Insecta</taxon>
        <taxon>Pterygota</taxon>
        <taxon>Neoptera</taxon>
        <taxon>Endopterygota</taxon>
        <taxon>Lepidoptera</taxon>
        <taxon>Glossata</taxon>
        <taxon>Ditrysia</taxon>
        <taxon>Noctuoidea</taxon>
        <taxon>Noctuidae</taxon>
        <taxon>Amphipyrinae</taxon>
        <taxon>Spodoptera</taxon>
    </lineage>
</organism>
<proteinExistence type="predicted"/>
<dbReference type="AlphaFoldDB" id="A0A922SBP7"/>
<gene>
    <name evidence="2" type="ORF">HF086_011967</name>
</gene>
<protein>
    <submittedName>
        <fullName evidence="2">Uncharacterized protein</fullName>
    </submittedName>
</protein>
<feature type="region of interest" description="Disordered" evidence="1">
    <location>
        <begin position="1"/>
        <end position="70"/>
    </location>
</feature>
<evidence type="ECO:0000313" key="3">
    <source>
        <dbReference type="Proteomes" id="UP000814243"/>
    </source>
</evidence>
<evidence type="ECO:0000313" key="2">
    <source>
        <dbReference type="EMBL" id="KAH9631263.1"/>
    </source>
</evidence>